<dbReference type="InterPro" id="IPR045621">
    <property type="entry name" value="BPD_transp_1_N"/>
</dbReference>
<feature type="transmembrane region" description="Helical" evidence="7">
    <location>
        <begin position="167"/>
        <end position="186"/>
    </location>
</feature>
<evidence type="ECO:0000256" key="6">
    <source>
        <dbReference type="ARBA" id="ARBA00023136"/>
    </source>
</evidence>
<feature type="transmembrane region" description="Helical" evidence="7">
    <location>
        <begin position="12"/>
        <end position="30"/>
    </location>
</feature>
<dbReference type="GO" id="GO:0005886">
    <property type="term" value="C:plasma membrane"/>
    <property type="evidence" value="ECO:0007669"/>
    <property type="project" value="UniProtKB-SubCell"/>
</dbReference>
<reference evidence="9" key="2">
    <citation type="journal article" date="2021" name="PeerJ">
        <title>Extensive microbial diversity within the chicken gut microbiome revealed by metagenomics and culture.</title>
        <authorList>
            <person name="Gilroy R."/>
            <person name="Ravi A."/>
            <person name="Getino M."/>
            <person name="Pursley I."/>
            <person name="Horton D.L."/>
            <person name="Alikhan N.F."/>
            <person name="Baker D."/>
            <person name="Gharbi K."/>
            <person name="Hall N."/>
            <person name="Watson M."/>
            <person name="Adriaenssens E.M."/>
            <person name="Foster-Nyarko E."/>
            <person name="Jarju S."/>
            <person name="Secka A."/>
            <person name="Antonio M."/>
            <person name="Oren A."/>
            <person name="Chaudhuri R.R."/>
            <person name="La Ragione R."/>
            <person name="Hildebrand F."/>
            <person name="Pallen M.J."/>
        </authorList>
    </citation>
    <scope>NUCLEOTIDE SEQUENCE</scope>
    <source>
        <strain evidence="9">CHK191-8634</strain>
    </source>
</reference>
<keyword evidence="4 7" id="KW-0812">Transmembrane</keyword>
<sequence>MIKYTIKRLLQTLIVLFGVSLITFVMLNIAPGDPVGVMLAKRADQETIDRVRHEMGLDKPYVEQYIEFIKGAVVGDFGDSYFQHKPVSEILAGAFRITASLGLWVILFSIVFGILFGISAAVLRGSWGDKLIIFFSTLGMAMPSFWIAIILQIVFGLKLKILPISGLYSMSSYILPTVALGLIYAASIARLCRTNMLDALNQDYVRTARAKGVSEFKIVMQHGLKNAAIPIITYIGILIKSILGGSVLVETVFSIPGLGKTMVDSITQRDIRLIQGCTIYIAVVFVVANLIIDLVYGLLDPRIRVGQEA</sequence>
<dbReference type="Pfam" id="PF19300">
    <property type="entry name" value="BPD_transp_1_N"/>
    <property type="match status" value="1"/>
</dbReference>
<dbReference type="Gene3D" id="1.10.3720.10">
    <property type="entry name" value="MetI-like"/>
    <property type="match status" value="1"/>
</dbReference>
<dbReference type="PANTHER" id="PTHR43163">
    <property type="entry name" value="DIPEPTIDE TRANSPORT SYSTEM PERMEASE PROTEIN DPPB-RELATED"/>
    <property type="match status" value="1"/>
</dbReference>
<keyword evidence="5 7" id="KW-1133">Transmembrane helix</keyword>
<feature type="transmembrane region" description="Helical" evidence="7">
    <location>
        <begin position="227"/>
        <end position="253"/>
    </location>
</feature>
<accession>A0A9D1IS19</accession>
<dbReference type="Proteomes" id="UP000824073">
    <property type="component" value="Unassembled WGS sequence"/>
</dbReference>
<comment type="subcellular location">
    <subcellularLocation>
        <location evidence="1 7">Cell membrane</location>
        <topology evidence="1 7">Multi-pass membrane protein</topology>
    </subcellularLocation>
</comment>
<evidence type="ECO:0000313" key="10">
    <source>
        <dbReference type="Proteomes" id="UP000824073"/>
    </source>
</evidence>
<keyword evidence="2 7" id="KW-0813">Transport</keyword>
<evidence type="ECO:0000256" key="3">
    <source>
        <dbReference type="ARBA" id="ARBA00022475"/>
    </source>
</evidence>
<dbReference type="CDD" id="cd06261">
    <property type="entry name" value="TM_PBP2"/>
    <property type="match status" value="1"/>
</dbReference>
<name>A0A9D1IS19_9CLOT</name>
<dbReference type="EMBL" id="DVMR01000010">
    <property type="protein sequence ID" value="HIU42815.1"/>
    <property type="molecule type" value="Genomic_DNA"/>
</dbReference>
<dbReference type="SUPFAM" id="SSF161098">
    <property type="entry name" value="MetI-like"/>
    <property type="match status" value="1"/>
</dbReference>
<feature type="transmembrane region" description="Helical" evidence="7">
    <location>
        <begin position="273"/>
        <end position="299"/>
    </location>
</feature>
<evidence type="ECO:0000256" key="4">
    <source>
        <dbReference type="ARBA" id="ARBA00022692"/>
    </source>
</evidence>
<evidence type="ECO:0000256" key="2">
    <source>
        <dbReference type="ARBA" id="ARBA00022448"/>
    </source>
</evidence>
<evidence type="ECO:0000313" key="9">
    <source>
        <dbReference type="EMBL" id="HIU42815.1"/>
    </source>
</evidence>
<feature type="transmembrane region" description="Helical" evidence="7">
    <location>
        <begin position="131"/>
        <end position="155"/>
    </location>
</feature>
<comment type="similarity">
    <text evidence="7">Belongs to the binding-protein-dependent transport system permease family.</text>
</comment>
<dbReference type="InterPro" id="IPR035906">
    <property type="entry name" value="MetI-like_sf"/>
</dbReference>
<feature type="domain" description="ABC transmembrane type-1" evidence="8">
    <location>
        <begin position="95"/>
        <end position="296"/>
    </location>
</feature>
<feature type="transmembrane region" description="Helical" evidence="7">
    <location>
        <begin position="101"/>
        <end position="124"/>
    </location>
</feature>
<proteinExistence type="inferred from homology"/>
<gene>
    <name evidence="9" type="ORF">IAB67_00770</name>
</gene>
<keyword evidence="3" id="KW-1003">Cell membrane</keyword>
<reference evidence="9" key="1">
    <citation type="submission" date="2020-10" db="EMBL/GenBank/DDBJ databases">
        <authorList>
            <person name="Gilroy R."/>
        </authorList>
    </citation>
    <scope>NUCLEOTIDE SEQUENCE</scope>
    <source>
        <strain evidence="9">CHK191-8634</strain>
    </source>
</reference>
<evidence type="ECO:0000256" key="1">
    <source>
        <dbReference type="ARBA" id="ARBA00004651"/>
    </source>
</evidence>
<dbReference type="InterPro" id="IPR000515">
    <property type="entry name" value="MetI-like"/>
</dbReference>
<comment type="caution">
    <text evidence="9">The sequence shown here is derived from an EMBL/GenBank/DDBJ whole genome shotgun (WGS) entry which is preliminary data.</text>
</comment>
<dbReference type="PANTHER" id="PTHR43163:SF6">
    <property type="entry name" value="DIPEPTIDE TRANSPORT SYSTEM PERMEASE PROTEIN DPPB-RELATED"/>
    <property type="match status" value="1"/>
</dbReference>
<protein>
    <submittedName>
        <fullName evidence="9">ABC transporter permease</fullName>
    </submittedName>
</protein>
<keyword evidence="6 7" id="KW-0472">Membrane</keyword>
<organism evidence="9 10">
    <name type="scientific">Candidatus Ventrousia excrementavium</name>
    <dbReference type="NCBI Taxonomy" id="2840961"/>
    <lineage>
        <taxon>Bacteria</taxon>
        <taxon>Bacillati</taxon>
        <taxon>Bacillota</taxon>
        <taxon>Clostridia</taxon>
        <taxon>Eubacteriales</taxon>
        <taxon>Clostridiaceae</taxon>
        <taxon>Clostridiaceae incertae sedis</taxon>
        <taxon>Candidatus Ventrousia</taxon>
    </lineage>
</organism>
<evidence type="ECO:0000259" key="8">
    <source>
        <dbReference type="PROSITE" id="PS50928"/>
    </source>
</evidence>
<evidence type="ECO:0000256" key="5">
    <source>
        <dbReference type="ARBA" id="ARBA00022989"/>
    </source>
</evidence>
<dbReference type="AlphaFoldDB" id="A0A9D1IS19"/>
<dbReference type="GO" id="GO:0055085">
    <property type="term" value="P:transmembrane transport"/>
    <property type="evidence" value="ECO:0007669"/>
    <property type="project" value="InterPro"/>
</dbReference>
<evidence type="ECO:0000256" key="7">
    <source>
        <dbReference type="RuleBase" id="RU363032"/>
    </source>
</evidence>
<dbReference type="Pfam" id="PF00528">
    <property type="entry name" value="BPD_transp_1"/>
    <property type="match status" value="1"/>
</dbReference>
<dbReference type="PROSITE" id="PS50928">
    <property type="entry name" value="ABC_TM1"/>
    <property type="match status" value="1"/>
</dbReference>